<sequence>FYGSIISYEKQGAKVLTQTWCMNQSGIYKLDFLREFNILFNEIPGASYQDTGFWFQVFTLAHSIYFVKEAHYCYRRDNPNSSSVSKAKVYCICEEYDFMRDFLKRYPKIELETAKISTYLRFKGYVWNLNRIAQEFKLEFLQRIQQDFKELEAKGELDWSYFDALQSAKLKRILKDPKEYYQDKCLPRPLRLLFKIQKPLKLFLNLIKNQRNIDGRKFTN</sequence>
<dbReference type="EMBL" id="JAIGYQ010000015">
    <property type="protein sequence ID" value="MBX7491506.1"/>
    <property type="molecule type" value="Genomic_DNA"/>
</dbReference>
<feature type="non-terminal residue" evidence="1">
    <location>
        <position position="1"/>
    </location>
</feature>
<evidence type="ECO:0000313" key="1">
    <source>
        <dbReference type="EMBL" id="MBX7491506.1"/>
    </source>
</evidence>
<evidence type="ECO:0000313" key="2">
    <source>
        <dbReference type="Proteomes" id="UP000700059"/>
    </source>
</evidence>
<reference evidence="1 2" key="1">
    <citation type="submission" date="2021-08" db="EMBL/GenBank/DDBJ databases">
        <title>Helicobacter spp. isolated from feces of Anatolian Ground Squirrel (Spermophilus xanthoprymnus) in Turkey.</title>
        <authorList>
            <person name="Aydin F."/>
            <person name="Abay S."/>
            <person name="Kayman T."/>
            <person name="Karakaya E."/>
            <person name="Saticioglu I.B."/>
        </authorList>
    </citation>
    <scope>NUCLEOTIDE SEQUENCE [LARGE SCALE GENOMIC DNA]</scope>
    <source>
        <strain evidence="1 2">Faydin-H70</strain>
    </source>
</reference>
<dbReference type="InterPro" id="IPR029044">
    <property type="entry name" value="Nucleotide-diphossugar_trans"/>
</dbReference>
<name>A0ABS7JQ19_9HELI</name>
<gene>
    <name evidence="1" type="ORF">K4G57_08545</name>
</gene>
<accession>A0ABS7JQ19</accession>
<dbReference type="SUPFAM" id="SSF53448">
    <property type="entry name" value="Nucleotide-diphospho-sugar transferases"/>
    <property type="match status" value="1"/>
</dbReference>
<protein>
    <submittedName>
        <fullName evidence="1">Glycosyltransferase family 2 protein</fullName>
    </submittedName>
</protein>
<dbReference type="Proteomes" id="UP000700059">
    <property type="component" value="Unassembled WGS sequence"/>
</dbReference>
<proteinExistence type="predicted"/>
<organism evidence="1 2">
    <name type="scientific">Helicobacter turcicus</name>
    <dbReference type="NCBI Taxonomy" id="2867412"/>
    <lineage>
        <taxon>Bacteria</taxon>
        <taxon>Pseudomonadati</taxon>
        <taxon>Campylobacterota</taxon>
        <taxon>Epsilonproteobacteria</taxon>
        <taxon>Campylobacterales</taxon>
        <taxon>Helicobacteraceae</taxon>
        <taxon>Helicobacter</taxon>
    </lineage>
</organism>
<keyword evidence="2" id="KW-1185">Reference proteome</keyword>
<comment type="caution">
    <text evidence="1">The sequence shown here is derived from an EMBL/GenBank/DDBJ whole genome shotgun (WGS) entry which is preliminary data.</text>
</comment>